<dbReference type="AlphaFoldDB" id="A0A8B9XHL5"/>
<feature type="domain" description="HIT" evidence="10">
    <location>
        <begin position="49"/>
        <end position="158"/>
    </location>
</feature>
<dbReference type="Proteomes" id="UP000694520">
    <property type="component" value="Chromosome 10"/>
</dbReference>
<dbReference type="Pfam" id="PF11969">
    <property type="entry name" value="DcpS_C"/>
    <property type="match status" value="1"/>
</dbReference>
<protein>
    <recommendedName>
        <fullName evidence="5">Adenosine 5'-monophosphoramidase HINT3</fullName>
    </recommendedName>
    <alternativeName>
        <fullName evidence="6">Histidine triad nucleotide-binding protein 3</fullName>
    </alternativeName>
</protein>
<dbReference type="GO" id="GO:0016787">
    <property type="term" value="F:hydrolase activity"/>
    <property type="evidence" value="ECO:0007669"/>
    <property type="project" value="UniProtKB-KW"/>
</dbReference>
<evidence type="ECO:0000313" key="11">
    <source>
        <dbReference type="Ensembl" id="ENSBGRP00000020841.1"/>
    </source>
</evidence>
<comment type="similarity">
    <text evidence="4">Belongs to the HINT family.</text>
</comment>
<comment type="subunit">
    <text evidence="7">Forms dimers to octamers and even larger oligomer. Interacts with CALM1.</text>
</comment>
<dbReference type="GO" id="GO:0000166">
    <property type="term" value="F:nucleotide binding"/>
    <property type="evidence" value="ECO:0007669"/>
    <property type="project" value="UniProtKB-KW"/>
</dbReference>
<evidence type="ECO:0000313" key="12">
    <source>
        <dbReference type="Proteomes" id="UP000694520"/>
    </source>
</evidence>
<evidence type="ECO:0000256" key="8">
    <source>
        <dbReference type="PROSITE-ProRule" id="PRU00464"/>
    </source>
</evidence>
<evidence type="ECO:0000256" key="3">
    <source>
        <dbReference type="ARBA" id="ARBA00024472"/>
    </source>
</evidence>
<keyword evidence="2" id="KW-0378">Hydrolase</keyword>
<feature type="short sequence motif" description="Histidine triad motif" evidence="8">
    <location>
        <begin position="143"/>
        <end position="147"/>
    </location>
</feature>
<evidence type="ECO:0000256" key="7">
    <source>
        <dbReference type="ARBA" id="ARBA00046489"/>
    </source>
</evidence>
<dbReference type="InterPro" id="IPR011146">
    <property type="entry name" value="HIT-like"/>
</dbReference>
<dbReference type="PANTHER" id="PTHR12486:SF5">
    <property type="entry name" value="ADENOSINE 5'-MONOPHOSPHORAMIDASE HINT3"/>
    <property type="match status" value="1"/>
</dbReference>
<evidence type="ECO:0000256" key="1">
    <source>
        <dbReference type="ARBA" id="ARBA00022741"/>
    </source>
</evidence>
<dbReference type="CDD" id="cd01278">
    <property type="entry name" value="aprataxin_related"/>
    <property type="match status" value="1"/>
</dbReference>
<evidence type="ECO:0000256" key="5">
    <source>
        <dbReference type="ARBA" id="ARBA00039802"/>
    </source>
</evidence>
<dbReference type="PANTHER" id="PTHR12486">
    <property type="entry name" value="APRATAXIN-RELATED"/>
    <property type="match status" value="1"/>
</dbReference>
<accession>A0A8B9XHL5</accession>
<proteinExistence type="inferred from homology"/>
<sequence>MMEEEECGLGKSCARSEPVAAAQPAGSPGETPAVAAESPELANYSSKCVFCRIAAHQDPGTELLHCENEDLVCFKDIKPAAPHHYLVVPKKHFENCKYLKKDQIELIENMVTVGKAILERNNFTDFENTRMGFHVSPFCSIAHLHLHVLAPADQLSFMSRLVYRVNSYWFITVSITVTLAAYKNICPFGCSFSFLGNSRYLLDLVICFNILFAHIQNNLCNLGDFPGHQICRKRHRGEVSEL</sequence>
<reference evidence="11" key="3">
    <citation type="submission" date="2025-09" db="UniProtKB">
        <authorList>
            <consortium name="Ensembl"/>
        </authorList>
    </citation>
    <scope>IDENTIFICATION</scope>
</reference>
<dbReference type="Gene3D" id="3.30.428.10">
    <property type="entry name" value="HIT-like"/>
    <property type="match status" value="1"/>
</dbReference>
<reference evidence="11" key="2">
    <citation type="submission" date="2025-08" db="UniProtKB">
        <authorList>
            <consortium name="Ensembl"/>
        </authorList>
    </citation>
    <scope>IDENTIFICATION</scope>
</reference>
<reference evidence="11" key="1">
    <citation type="submission" date="2019-05" db="EMBL/GenBank/DDBJ databases">
        <authorList>
            <person name="Zhang S."/>
            <person name="Liu J."/>
        </authorList>
    </citation>
    <scope>NUCLEOTIDE SEQUENCE [LARGE SCALE GENOMIC DNA]</scope>
</reference>
<dbReference type="InterPro" id="IPR036265">
    <property type="entry name" value="HIT-like_sf"/>
</dbReference>
<name>A0A8B9XHL5_BOSMU</name>
<keyword evidence="12" id="KW-1185">Reference proteome</keyword>
<evidence type="ECO:0000256" key="6">
    <source>
        <dbReference type="ARBA" id="ARBA00042361"/>
    </source>
</evidence>
<feature type="region of interest" description="Disordered" evidence="9">
    <location>
        <begin position="1"/>
        <end position="34"/>
    </location>
</feature>
<evidence type="ECO:0000256" key="2">
    <source>
        <dbReference type="ARBA" id="ARBA00022801"/>
    </source>
</evidence>
<evidence type="ECO:0000259" key="10">
    <source>
        <dbReference type="PROSITE" id="PS51084"/>
    </source>
</evidence>
<dbReference type="Ensembl" id="ENSBGRT00000024081.1">
    <property type="protein sequence ID" value="ENSBGRP00000020841.1"/>
    <property type="gene ID" value="ENSBGRG00000013142.1"/>
</dbReference>
<evidence type="ECO:0000256" key="9">
    <source>
        <dbReference type="SAM" id="MobiDB-lite"/>
    </source>
</evidence>
<dbReference type="PROSITE" id="PS51084">
    <property type="entry name" value="HIT_2"/>
    <property type="match status" value="1"/>
</dbReference>
<dbReference type="GeneTree" id="ENSGT00510000047616"/>
<keyword evidence="1" id="KW-0547">Nucleotide-binding</keyword>
<dbReference type="SUPFAM" id="SSF54197">
    <property type="entry name" value="HIT-like"/>
    <property type="match status" value="1"/>
</dbReference>
<organism evidence="11 12">
    <name type="scientific">Bos mutus grunniens</name>
    <name type="common">Wild yak</name>
    <name type="synonym">Bos grunniens</name>
    <dbReference type="NCBI Taxonomy" id="30521"/>
    <lineage>
        <taxon>Eukaryota</taxon>
        <taxon>Metazoa</taxon>
        <taxon>Chordata</taxon>
        <taxon>Craniata</taxon>
        <taxon>Vertebrata</taxon>
        <taxon>Euteleostomi</taxon>
        <taxon>Mammalia</taxon>
        <taxon>Eutheria</taxon>
        <taxon>Laurasiatheria</taxon>
        <taxon>Artiodactyla</taxon>
        <taxon>Ruminantia</taxon>
        <taxon>Pecora</taxon>
        <taxon>Bovidae</taxon>
        <taxon>Bovinae</taxon>
        <taxon>Bos</taxon>
    </lineage>
</organism>
<comment type="catalytic activity">
    <reaction evidence="3">
        <text>adenosine 5'-phosphoramidate + H2O = NH4(+) + AMP</text>
        <dbReference type="Rhea" id="RHEA:67916"/>
        <dbReference type="ChEBI" id="CHEBI:15377"/>
        <dbReference type="ChEBI" id="CHEBI:28938"/>
        <dbReference type="ChEBI" id="CHEBI:57890"/>
        <dbReference type="ChEBI" id="CHEBI:456215"/>
    </reaction>
</comment>
<evidence type="ECO:0000256" key="4">
    <source>
        <dbReference type="ARBA" id="ARBA00025764"/>
    </source>
</evidence>